<dbReference type="InterPro" id="IPR013529">
    <property type="entry name" value="Glyco_hydro_42_N"/>
</dbReference>
<dbReference type="InterPro" id="IPR029062">
    <property type="entry name" value="Class_I_gatase-like"/>
</dbReference>
<dbReference type="GO" id="GO:0004565">
    <property type="term" value="F:beta-galactosidase activity"/>
    <property type="evidence" value="ECO:0007669"/>
    <property type="project" value="UniProtKB-EC"/>
</dbReference>
<feature type="binding site" evidence="8">
    <location>
        <position position="105"/>
    </location>
    <ligand>
        <name>substrate</name>
    </ligand>
</feature>
<dbReference type="Gene3D" id="2.60.40.1180">
    <property type="entry name" value="Golgi alpha-mannosidase II"/>
    <property type="match status" value="1"/>
</dbReference>
<dbReference type="EC" id="3.2.1.23" evidence="3 6"/>
<dbReference type="Pfam" id="PF08532">
    <property type="entry name" value="Glyco_hydro_42M"/>
    <property type="match status" value="1"/>
</dbReference>
<dbReference type="InterPro" id="IPR003476">
    <property type="entry name" value="Glyco_hydro_42"/>
</dbReference>
<comment type="similarity">
    <text evidence="2 6">Belongs to the glycosyl hydrolase 42 family.</text>
</comment>
<dbReference type="GO" id="GO:0009341">
    <property type="term" value="C:beta-galactosidase complex"/>
    <property type="evidence" value="ECO:0007669"/>
    <property type="project" value="InterPro"/>
</dbReference>
<name>A0A640SI96_9ACTN</name>
<feature type="domain" description="Glycoside hydrolase family 42 N-terminal" evidence="10">
    <location>
        <begin position="8"/>
        <end position="377"/>
    </location>
</feature>
<evidence type="ECO:0000256" key="9">
    <source>
        <dbReference type="PIRSR" id="PIRSR001084-3"/>
    </source>
</evidence>
<feature type="binding site" evidence="9">
    <location>
        <position position="154"/>
    </location>
    <ligand>
        <name>Zn(2+)</name>
        <dbReference type="ChEBI" id="CHEBI:29105"/>
    </ligand>
</feature>
<dbReference type="PANTHER" id="PTHR36447:SF1">
    <property type="entry name" value="BETA-GALACTOSIDASE GANA"/>
    <property type="match status" value="1"/>
</dbReference>
<dbReference type="InterPro" id="IPR017853">
    <property type="entry name" value="GH"/>
</dbReference>
<dbReference type="InterPro" id="IPR013780">
    <property type="entry name" value="Glyco_hydro_b"/>
</dbReference>
<dbReference type="GO" id="GO:0046872">
    <property type="term" value="F:metal ion binding"/>
    <property type="evidence" value="ECO:0007669"/>
    <property type="project" value="UniProtKB-KW"/>
</dbReference>
<comment type="caution">
    <text evidence="13">The sequence shown here is derived from an EMBL/GenBank/DDBJ whole genome shotgun (WGS) entry which is preliminary data.</text>
</comment>
<evidence type="ECO:0000259" key="12">
    <source>
        <dbReference type="Pfam" id="PF08533"/>
    </source>
</evidence>
<evidence type="ECO:0000313" key="13">
    <source>
        <dbReference type="EMBL" id="GFE10392.1"/>
    </source>
</evidence>
<evidence type="ECO:0000256" key="4">
    <source>
        <dbReference type="ARBA" id="ARBA00022801"/>
    </source>
</evidence>
<feature type="binding site" evidence="8">
    <location>
        <position position="308"/>
    </location>
    <ligand>
        <name>substrate</name>
    </ligand>
</feature>
<evidence type="ECO:0000259" key="10">
    <source>
        <dbReference type="Pfam" id="PF02449"/>
    </source>
</evidence>
<sequence>MGIHFGGDYNPEQWPEEVWAEDLKLMKAAHVTMVTAGIFSWARVEPRPGAWDFGWFDRVMDGLAGAGIAVCLATMTASPPPWLSRAHPEILPEDADGRRRWPGGRQHYCPSSPVYRAHAVRLVEQLAARYAGHPALALWHVGNEYGCHTRQCYCEVSADDFRRWLRARYGSVDALNDAWSTAFWSQAYGDFGEVLPPRTAPTFPNPAQQLDYLRFGDEALRACYLAEKEVLERHTPGIPVTTNLMPQHKPVDAFAWSAHMDAMALDFYQDPYAADDHIRAGYVFDLMRSARSGQPWMLLEQAPGAVNWRPRNGPKPPGAMRLWSWQAVAQGADAVLYFQWRQSLGGAEKFHSAMLPHGGTDTRIFREVSGLGRELASLPGIEGTRSRAEAALLADWPSWWALELDSKPSTALDHSRIALDHYRPLFEAGVACDVVPPRRELSGYRLVVAPNLYLLTADDAERLAAYVRGGGHLLVSFFSGIVDAHDRVHPGGYPGPLRELLGLRVEEFWPLDEGRSVGVGGAGTTRLGQSRERGGAGTGRADLWSEAIDLEGAEALARFTDGDLAGRPAVTRHDYGRGTAWYVGTRLDAALMRALLDDVRAAAGVTPVLPGLPAGVQATVREGAGGRYVFLLNHGAEAVEVALPAPLRDALAAVDGTGGAGAGDGAVDRITLGARGVAVLTEPGV</sequence>
<keyword evidence="9" id="KW-0479">Metal-binding</keyword>
<evidence type="ECO:0000256" key="6">
    <source>
        <dbReference type="PIRNR" id="PIRNR001084"/>
    </source>
</evidence>
<dbReference type="SUPFAM" id="SSF52317">
    <property type="entry name" value="Class I glutamine amidotransferase-like"/>
    <property type="match status" value="1"/>
</dbReference>
<comment type="catalytic activity">
    <reaction evidence="1 6">
        <text>Hydrolysis of terminal non-reducing beta-D-galactose residues in beta-D-galactosides.</text>
        <dbReference type="EC" id="3.2.1.23"/>
    </reaction>
</comment>
<feature type="active site" description="Nucleophile" evidence="7">
    <location>
        <position position="300"/>
    </location>
</feature>
<evidence type="ECO:0000256" key="5">
    <source>
        <dbReference type="ARBA" id="ARBA00023295"/>
    </source>
</evidence>
<feature type="binding site" evidence="9">
    <location>
        <position position="109"/>
    </location>
    <ligand>
        <name>Zn(2+)</name>
        <dbReference type="ChEBI" id="CHEBI:29105"/>
    </ligand>
</feature>
<evidence type="ECO:0000259" key="11">
    <source>
        <dbReference type="Pfam" id="PF08532"/>
    </source>
</evidence>
<dbReference type="PIRSF" id="PIRSF001084">
    <property type="entry name" value="B-galactosidase"/>
    <property type="match status" value="1"/>
</dbReference>
<evidence type="ECO:0000313" key="14">
    <source>
        <dbReference type="Proteomes" id="UP000435837"/>
    </source>
</evidence>
<evidence type="ECO:0000256" key="2">
    <source>
        <dbReference type="ARBA" id="ARBA00005940"/>
    </source>
</evidence>
<dbReference type="InterPro" id="IPR013739">
    <property type="entry name" value="Beta_galactosidase_C"/>
</dbReference>
<keyword evidence="9" id="KW-0862">Zinc</keyword>
<evidence type="ECO:0000256" key="3">
    <source>
        <dbReference type="ARBA" id="ARBA00012756"/>
    </source>
</evidence>
<feature type="domain" description="Beta-galactosidase C-terminal" evidence="12">
    <location>
        <begin position="615"/>
        <end position="681"/>
    </location>
</feature>
<dbReference type="Pfam" id="PF02449">
    <property type="entry name" value="Glyco_hydro_42"/>
    <property type="match status" value="1"/>
</dbReference>
<dbReference type="SUPFAM" id="SSF51445">
    <property type="entry name" value="(Trans)glycosidases"/>
    <property type="match status" value="1"/>
</dbReference>
<protein>
    <recommendedName>
        <fullName evidence="3 6">Beta-galactosidase</fullName>
        <shortName evidence="6">Beta-gal</shortName>
        <ecNumber evidence="3 6">3.2.1.23</ecNumber>
    </recommendedName>
</protein>
<evidence type="ECO:0000256" key="7">
    <source>
        <dbReference type="PIRSR" id="PIRSR001084-1"/>
    </source>
</evidence>
<dbReference type="Proteomes" id="UP000435837">
    <property type="component" value="Unassembled WGS sequence"/>
</dbReference>
<gene>
    <name evidence="13" type="ORF">Scani_66600</name>
</gene>
<evidence type="ECO:0000256" key="8">
    <source>
        <dbReference type="PIRSR" id="PIRSR001084-2"/>
    </source>
</evidence>
<dbReference type="Gene3D" id="3.20.20.80">
    <property type="entry name" value="Glycosidases"/>
    <property type="match status" value="1"/>
</dbReference>
<dbReference type="OrthoDB" id="9800974at2"/>
<organism evidence="13 14">
    <name type="scientific">Streptomyces caniferus</name>
    <dbReference type="NCBI Taxonomy" id="285557"/>
    <lineage>
        <taxon>Bacteria</taxon>
        <taxon>Bacillati</taxon>
        <taxon>Actinomycetota</taxon>
        <taxon>Actinomycetes</taxon>
        <taxon>Kitasatosporales</taxon>
        <taxon>Streptomycetaceae</taxon>
        <taxon>Streptomyces</taxon>
    </lineage>
</organism>
<keyword evidence="5 6" id="KW-0326">Glycosidase</keyword>
<accession>A0A640SI96</accession>
<feature type="binding site" evidence="9">
    <location>
        <position position="152"/>
    </location>
    <ligand>
        <name>Zn(2+)</name>
        <dbReference type="ChEBI" id="CHEBI:29105"/>
    </ligand>
</feature>
<keyword evidence="4 6" id="KW-0378">Hydrolase</keyword>
<feature type="binding site" evidence="8">
    <location>
        <position position="143"/>
    </location>
    <ligand>
        <name>substrate</name>
    </ligand>
</feature>
<dbReference type="Gene3D" id="3.40.50.880">
    <property type="match status" value="1"/>
</dbReference>
<dbReference type="Pfam" id="PF08533">
    <property type="entry name" value="Glyco_hydro_42C"/>
    <property type="match status" value="1"/>
</dbReference>
<feature type="active site" description="Proton donor" evidence="7">
    <location>
        <position position="144"/>
    </location>
</feature>
<proteinExistence type="inferred from homology"/>
<dbReference type="PANTHER" id="PTHR36447">
    <property type="entry name" value="BETA-GALACTOSIDASE GANA"/>
    <property type="match status" value="1"/>
</dbReference>
<evidence type="ECO:0000256" key="1">
    <source>
        <dbReference type="ARBA" id="ARBA00001412"/>
    </source>
</evidence>
<reference evidence="13 14" key="1">
    <citation type="submission" date="2019-12" db="EMBL/GenBank/DDBJ databases">
        <title>Whole genome shotgun sequence of Streptomyces caniferus NBRC 15389.</title>
        <authorList>
            <person name="Ichikawa N."/>
            <person name="Kimura A."/>
            <person name="Kitahashi Y."/>
            <person name="Komaki H."/>
            <person name="Tamura T."/>
        </authorList>
    </citation>
    <scope>NUCLEOTIDE SEQUENCE [LARGE SCALE GENOMIC DNA]</scope>
    <source>
        <strain evidence="13 14">NBRC 15389</strain>
    </source>
</reference>
<dbReference type="RefSeq" id="WP_159481264.1">
    <property type="nucleotide sequence ID" value="NZ_BAAATH010000048.1"/>
</dbReference>
<dbReference type="GO" id="GO:0006012">
    <property type="term" value="P:galactose metabolic process"/>
    <property type="evidence" value="ECO:0007669"/>
    <property type="project" value="InterPro"/>
</dbReference>
<dbReference type="InterPro" id="IPR013738">
    <property type="entry name" value="Beta_galactosidase_Trimer"/>
</dbReference>
<feature type="domain" description="Beta-galactosidase trimerisation" evidence="11">
    <location>
        <begin position="388"/>
        <end position="605"/>
    </location>
</feature>
<dbReference type="CDD" id="cd03143">
    <property type="entry name" value="A4_beta-galactosidase_middle_domain"/>
    <property type="match status" value="1"/>
</dbReference>
<dbReference type="AlphaFoldDB" id="A0A640SI96"/>
<dbReference type="EMBL" id="BLIN01000005">
    <property type="protein sequence ID" value="GFE10392.1"/>
    <property type="molecule type" value="Genomic_DNA"/>
</dbReference>